<evidence type="ECO:0000256" key="2">
    <source>
        <dbReference type="ARBA" id="ARBA00022448"/>
    </source>
</evidence>
<evidence type="ECO:0000256" key="8">
    <source>
        <dbReference type="ARBA" id="ARBA00023170"/>
    </source>
</evidence>
<dbReference type="Proteomes" id="UP000199118">
    <property type="component" value="Unassembled WGS sequence"/>
</dbReference>
<evidence type="ECO:0000256" key="10">
    <source>
        <dbReference type="PROSITE-ProRule" id="PRU01360"/>
    </source>
</evidence>
<evidence type="ECO:0000313" key="15">
    <source>
        <dbReference type="EMBL" id="SDX52365.1"/>
    </source>
</evidence>
<gene>
    <name evidence="15" type="ORF">SAMN05444336_10674</name>
</gene>
<evidence type="ECO:0000256" key="3">
    <source>
        <dbReference type="ARBA" id="ARBA00022452"/>
    </source>
</evidence>
<dbReference type="Gene3D" id="2.40.170.20">
    <property type="entry name" value="TonB-dependent receptor, beta-barrel domain"/>
    <property type="match status" value="1"/>
</dbReference>
<evidence type="ECO:0000256" key="6">
    <source>
        <dbReference type="ARBA" id="ARBA00023077"/>
    </source>
</evidence>
<comment type="similarity">
    <text evidence="10 11">Belongs to the TonB-dependent receptor family.</text>
</comment>
<dbReference type="OrthoDB" id="9760333at2"/>
<keyword evidence="8" id="KW-0675">Receptor</keyword>
<dbReference type="STRING" id="356660.SAMN05444336_10674"/>
<keyword evidence="16" id="KW-1185">Reference proteome</keyword>
<dbReference type="InterPro" id="IPR012910">
    <property type="entry name" value="Plug_dom"/>
</dbReference>
<name>A0A1H3CE54_9RHOB</name>
<dbReference type="PANTHER" id="PTHR30069:SF29">
    <property type="entry name" value="HEMOGLOBIN AND HEMOGLOBIN-HAPTOGLOBIN-BINDING PROTEIN 1-RELATED"/>
    <property type="match status" value="1"/>
</dbReference>
<keyword evidence="3 10" id="KW-1134">Transmembrane beta strand</keyword>
<evidence type="ECO:0000259" key="13">
    <source>
        <dbReference type="Pfam" id="PF00593"/>
    </source>
</evidence>
<dbReference type="Pfam" id="PF00593">
    <property type="entry name" value="TonB_dep_Rec_b-barrel"/>
    <property type="match status" value="1"/>
</dbReference>
<comment type="subcellular location">
    <subcellularLocation>
        <location evidence="1 10">Cell outer membrane</location>
        <topology evidence="1 10">Multi-pass membrane protein</topology>
    </subcellularLocation>
</comment>
<evidence type="ECO:0000256" key="7">
    <source>
        <dbReference type="ARBA" id="ARBA00023136"/>
    </source>
</evidence>
<sequence>MFRTRHAVFAALPPLVLAALPLSLQAQETADAVELAPVVISGGLTPIAAERYGRANSVITAEELEDRQITYAVDALRALPGVAVSRTGGFGGTTQVRLRGAESNHTLVLIDGVEVSAPETGEYDFGGLLAADIARIEVLRGPQSALYGSNAVGGVISITTKGASRPGLRWSGEAEAGTDGTGAVQGAVRGMGEIGSFSLSLARRETEGFDISGTPGGEEDGDRNLTFNARGEIFANDWLTLGGTARVVDRHSDTDGFFFAAPDTASLVFDDASALDRQEAFGALFAIAEQGRFRHEARVSYLNADDATTLNGADVTDTTSTRLQMSAQSTIGLDAGALEAADHTLTAKADYARETFVNNDPALVFDPSQLDQQSRALFGLAAEYRGTFLDAVDVQLGARHDFNDDFDDATTWSAGVSWRVAGTGTRLHGSAGTGVQNPTMFEQFGFTPGQWQGNPDLEPEESFGWDIGIEQRFWSDRAMIDVTYFRQDLTNEIGTVYDAAFVGTPVNLAGTSERQGIEVASTLQATDRVTLGLTYTWLDAEDPTGAVEVRRPEHELGANVTFAFLDGRARVTVDGRYAAGNRDLDFRAPYVPNSQVKLGDYMVLNVAASYAVSDTVEVIGRVSNALDADYEELDGYQTQGVAAYAGLRVRF</sequence>
<dbReference type="Pfam" id="PF07715">
    <property type="entry name" value="Plug"/>
    <property type="match status" value="1"/>
</dbReference>
<proteinExistence type="inferred from homology"/>
<dbReference type="SUPFAM" id="SSF56935">
    <property type="entry name" value="Porins"/>
    <property type="match status" value="1"/>
</dbReference>
<dbReference type="EMBL" id="FNMZ01000006">
    <property type="protein sequence ID" value="SDX52365.1"/>
    <property type="molecule type" value="Genomic_DNA"/>
</dbReference>
<evidence type="ECO:0000256" key="12">
    <source>
        <dbReference type="SAM" id="SignalP"/>
    </source>
</evidence>
<dbReference type="RefSeq" id="WP_092683530.1">
    <property type="nucleotide sequence ID" value="NZ_FNMZ01000006.1"/>
</dbReference>
<keyword evidence="2 10" id="KW-0813">Transport</keyword>
<dbReference type="AlphaFoldDB" id="A0A1H3CE54"/>
<dbReference type="Gene3D" id="2.170.130.10">
    <property type="entry name" value="TonB-dependent receptor, plug domain"/>
    <property type="match status" value="1"/>
</dbReference>
<evidence type="ECO:0000259" key="14">
    <source>
        <dbReference type="Pfam" id="PF07715"/>
    </source>
</evidence>
<keyword evidence="6 11" id="KW-0798">TonB box</keyword>
<feature type="signal peptide" evidence="12">
    <location>
        <begin position="1"/>
        <end position="26"/>
    </location>
</feature>
<reference evidence="15 16" key="1">
    <citation type="submission" date="2016-10" db="EMBL/GenBank/DDBJ databases">
        <authorList>
            <person name="de Groot N.N."/>
        </authorList>
    </citation>
    <scope>NUCLEOTIDE SEQUENCE [LARGE SCALE GENOMIC DNA]</scope>
    <source>
        <strain evidence="15 16">DSM 17890</strain>
    </source>
</reference>
<dbReference type="InterPro" id="IPR039426">
    <property type="entry name" value="TonB-dep_rcpt-like"/>
</dbReference>
<feature type="domain" description="TonB-dependent receptor plug" evidence="14">
    <location>
        <begin position="55"/>
        <end position="155"/>
    </location>
</feature>
<accession>A0A1H3CE54</accession>
<evidence type="ECO:0000256" key="11">
    <source>
        <dbReference type="RuleBase" id="RU003357"/>
    </source>
</evidence>
<keyword evidence="9 10" id="KW-0998">Cell outer membrane</keyword>
<protein>
    <submittedName>
        <fullName evidence="15">Vitamin B12 transporter</fullName>
    </submittedName>
</protein>
<dbReference type="InterPro" id="IPR036942">
    <property type="entry name" value="Beta-barrel_TonB_sf"/>
</dbReference>
<keyword evidence="4 10" id="KW-0812">Transmembrane</keyword>
<dbReference type="InterPro" id="IPR000531">
    <property type="entry name" value="Beta-barrel_TonB"/>
</dbReference>
<organism evidence="15 16">
    <name type="scientific">Albimonas donghaensis</name>
    <dbReference type="NCBI Taxonomy" id="356660"/>
    <lineage>
        <taxon>Bacteria</taxon>
        <taxon>Pseudomonadati</taxon>
        <taxon>Pseudomonadota</taxon>
        <taxon>Alphaproteobacteria</taxon>
        <taxon>Rhodobacterales</taxon>
        <taxon>Paracoccaceae</taxon>
        <taxon>Albimonas</taxon>
    </lineage>
</organism>
<dbReference type="GO" id="GO:0044718">
    <property type="term" value="P:siderophore transmembrane transport"/>
    <property type="evidence" value="ECO:0007669"/>
    <property type="project" value="TreeGrafter"/>
</dbReference>
<evidence type="ECO:0000256" key="9">
    <source>
        <dbReference type="ARBA" id="ARBA00023237"/>
    </source>
</evidence>
<feature type="chain" id="PRO_5011673539" evidence="12">
    <location>
        <begin position="27"/>
        <end position="651"/>
    </location>
</feature>
<keyword evidence="7 10" id="KW-0472">Membrane</keyword>
<dbReference type="PANTHER" id="PTHR30069">
    <property type="entry name" value="TONB-DEPENDENT OUTER MEMBRANE RECEPTOR"/>
    <property type="match status" value="1"/>
</dbReference>
<evidence type="ECO:0000256" key="5">
    <source>
        <dbReference type="ARBA" id="ARBA00022729"/>
    </source>
</evidence>
<dbReference type="InterPro" id="IPR037066">
    <property type="entry name" value="Plug_dom_sf"/>
</dbReference>
<evidence type="ECO:0000313" key="16">
    <source>
        <dbReference type="Proteomes" id="UP000199118"/>
    </source>
</evidence>
<dbReference type="PROSITE" id="PS52016">
    <property type="entry name" value="TONB_DEPENDENT_REC_3"/>
    <property type="match status" value="1"/>
</dbReference>
<evidence type="ECO:0000256" key="1">
    <source>
        <dbReference type="ARBA" id="ARBA00004571"/>
    </source>
</evidence>
<keyword evidence="5 12" id="KW-0732">Signal</keyword>
<feature type="domain" description="TonB-dependent receptor-like beta-barrel" evidence="13">
    <location>
        <begin position="212"/>
        <end position="624"/>
    </location>
</feature>
<dbReference type="CDD" id="cd01347">
    <property type="entry name" value="ligand_gated_channel"/>
    <property type="match status" value="1"/>
</dbReference>
<dbReference type="GO" id="GO:0009279">
    <property type="term" value="C:cell outer membrane"/>
    <property type="evidence" value="ECO:0007669"/>
    <property type="project" value="UniProtKB-SubCell"/>
</dbReference>
<evidence type="ECO:0000256" key="4">
    <source>
        <dbReference type="ARBA" id="ARBA00022692"/>
    </source>
</evidence>
<dbReference type="GO" id="GO:0015344">
    <property type="term" value="F:siderophore uptake transmembrane transporter activity"/>
    <property type="evidence" value="ECO:0007669"/>
    <property type="project" value="TreeGrafter"/>
</dbReference>